<feature type="domain" description="DUF5643" evidence="3">
    <location>
        <begin position="242"/>
        <end position="330"/>
    </location>
</feature>
<dbReference type="Pfam" id="PF13786">
    <property type="entry name" value="DUF4179"/>
    <property type="match status" value="1"/>
</dbReference>
<reference evidence="4 5" key="1">
    <citation type="submission" date="2019-10" db="EMBL/GenBank/DDBJ databases">
        <title>Description of Paenibacillus terrestris sp. nov.</title>
        <authorList>
            <person name="Carlier A."/>
            <person name="Qi S."/>
        </authorList>
    </citation>
    <scope>NUCLEOTIDE SEQUENCE [LARGE SCALE GENOMIC DNA]</scope>
    <source>
        <strain evidence="4 5">LMG 31458</strain>
    </source>
</reference>
<dbReference type="Gene3D" id="2.60.40.1630">
    <property type="entry name" value="bacillus anthracis domain"/>
    <property type="match status" value="1"/>
</dbReference>
<sequence>MTLNANHEKRESEFPSDVAKAVQDRVKLLTPPSSFEYLWHLYQQSNRGNQKAGHLLKSTKRRKWILSLNVVVLCLVFVFGAGMISQTFGATLKKIPFIELLYKHSGGLPNGLEQIDQKNLSTSVNLSATNKDIKFSIVDVFYDGFQIVINYEVDFLNTQTKLTSEDATMNYDYKIEGAHPTMISTHVFTITGDHTFVGTTLIDTATLPDHPEITMSVNQIGNTKGNWKVTVPLSSEKSSRLTTTFHPVISAAYKNKTITVKKITFTPVTTQLEIKSKERDLSFKIKDDLETPFEYAGGRGGNGEHFLSFSPVSLINPKPRFLTLVIMDTSGVTVNQKNVYADYTDKFPLTMQGYNGGFIKITNVEFLADTTIVYYEASDANNQTPFLMFQDSSGKRYSYNKHPIRLSRDTFSYKLQFPKLDSVSGLKFLMPIDVFEEEPKKPLEIKIPLNWGD</sequence>
<gene>
    <name evidence="4" type="ORF">GC098_37580</name>
</gene>
<proteinExistence type="predicted"/>
<dbReference type="InterPro" id="IPR025436">
    <property type="entry name" value="DUF4179"/>
</dbReference>
<comment type="caution">
    <text evidence="4">The sequence shown here is derived from an EMBL/GenBank/DDBJ whole genome shotgun (WGS) entry which is preliminary data.</text>
</comment>
<dbReference type="Proteomes" id="UP000616779">
    <property type="component" value="Unassembled WGS sequence"/>
</dbReference>
<keyword evidence="1" id="KW-1133">Transmembrane helix</keyword>
<dbReference type="RefSeq" id="WP_171649546.1">
    <property type="nucleotide sequence ID" value="NZ_WHOA01000252.1"/>
</dbReference>
<evidence type="ECO:0000259" key="3">
    <source>
        <dbReference type="Pfam" id="PF18705"/>
    </source>
</evidence>
<evidence type="ECO:0000313" key="4">
    <source>
        <dbReference type="EMBL" id="NOU77010.1"/>
    </source>
</evidence>
<dbReference type="InterPro" id="IPR040680">
    <property type="entry name" value="DUF5643"/>
</dbReference>
<feature type="transmembrane region" description="Helical" evidence="1">
    <location>
        <begin position="64"/>
        <end position="84"/>
    </location>
</feature>
<keyword evidence="1" id="KW-0812">Transmembrane</keyword>
<organism evidence="4 5">
    <name type="scientific">Paenibacillus phytorum</name>
    <dbReference type="NCBI Taxonomy" id="2654977"/>
    <lineage>
        <taxon>Bacteria</taxon>
        <taxon>Bacillati</taxon>
        <taxon>Bacillota</taxon>
        <taxon>Bacilli</taxon>
        <taxon>Bacillales</taxon>
        <taxon>Paenibacillaceae</taxon>
        <taxon>Paenibacillus</taxon>
    </lineage>
</organism>
<keyword evidence="5" id="KW-1185">Reference proteome</keyword>
<name>A0ABX1Y7V9_9BACL</name>
<evidence type="ECO:0000256" key="1">
    <source>
        <dbReference type="SAM" id="Phobius"/>
    </source>
</evidence>
<dbReference type="Pfam" id="PF18705">
    <property type="entry name" value="DUF5643"/>
    <property type="match status" value="1"/>
</dbReference>
<dbReference type="EMBL" id="WHOA01000252">
    <property type="protein sequence ID" value="NOU77010.1"/>
    <property type="molecule type" value="Genomic_DNA"/>
</dbReference>
<evidence type="ECO:0000259" key="2">
    <source>
        <dbReference type="Pfam" id="PF13786"/>
    </source>
</evidence>
<keyword evidence="1" id="KW-0472">Membrane</keyword>
<evidence type="ECO:0000313" key="5">
    <source>
        <dbReference type="Proteomes" id="UP000616779"/>
    </source>
</evidence>
<accession>A0ABX1Y7V9</accession>
<protein>
    <submittedName>
        <fullName evidence="4">DUF4179 domain-containing protein</fullName>
    </submittedName>
</protein>
<feature type="domain" description="DUF4179" evidence="2">
    <location>
        <begin position="60"/>
        <end position="153"/>
    </location>
</feature>